<accession>A0ABU2H1B8</accession>
<dbReference type="InterPro" id="IPR056702">
    <property type="entry name" value="DUF7800"/>
</dbReference>
<dbReference type="Proteomes" id="UP001250214">
    <property type="component" value="Unassembled WGS sequence"/>
</dbReference>
<dbReference type="PANTHER" id="PTHR37031">
    <property type="entry name" value="METALLOPHOSPHATASE BINDING DOMAIN PROTEIN"/>
    <property type="match status" value="1"/>
</dbReference>
<dbReference type="Pfam" id="PF09423">
    <property type="entry name" value="PhoD"/>
    <property type="match status" value="1"/>
</dbReference>
<feature type="domain" description="DUF7800" evidence="3">
    <location>
        <begin position="4"/>
        <end position="93"/>
    </location>
</feature>
<dbReference type="CDD" id="cd07389">
    <property type="entry name" value="MPP_PhoD"/>
    <property type="match status" value="1"/>
</dbReference>
<evidence type="ECO:0000259" key="2">
    <source>
        <dbReference type="Pfam" id="PF09423"/>
    </source>
</evidence>
<feature type="domain" description="PhoD-like phosphatase metallophosphatase" evidence="2">
    <location>
        <begin position="153"/>
        <end position="478"/>
    </location>
</feature>
<keyword evidence="5" id="KW-1185">Reference proteome</keyword>
<dbReference type="InterPro" id="IPR038607">
    <property type="entry name" value="PhoD-like_sf"/>
</dbReference>
<keyword evidence="4" id="KW-0378">Hydrolase</keyword>
<organism evidence="4 5">
    <name type="scientific">Lipingzhangella rawalii</name>
    <dbReference type="NCBI Taxonomy" id="2055835"/>
    <lineage>
        <taxon>Bacteria</taxon>
        <taxon>Bacillati</taxon>
        <taxon>Actinomycetota</taxon>
        <taxon>Actinomycetes</taxon>
        <taxon>Streptosporangiales</taxon>
        <taxon>Nocardiopsidaceae</taxon>
        <taxon>Lipingzhangella</taxon>
    </lineage>
</organism>
<dbReference type="SUPFAM" id="SSF56300">
    <property type="entry name" value="Metallo-dependent phosphatases"/>
    <property type="match status" value="1"/>
</dbReference>
<proteinExistence type="predicted"/>
<evidence type="ECO:0000313" key="5">
    <source>
        <dbReference type="Proteomes" id="UP001250214"/>
    </source>
</evidence>
<dbReference type="InterPro" id="IPR029052">
    <property type="entry name" value="Metallo-depent_PP-like"/>
</dbReference>
<evidence type="ECO:0000256" key="1">
    <source>
        <dbReference type="SAM" id="MobiDB-lite"/>
    </source>
</evidence>
<feature type="compositionally biased region" description="Basic and acidic residues" evidence="1">
    <location>
        <begin position="565"/>
        <end position="577"/>
    </location>
</feature>
<feature type="region of interest" description="Disordered" evidence="1">
    <location>
        <begin position="550"/>
        <end position="577"/>
    </location>
</feature>
<dbReference type="EC" id="3.1.3.1" evidence="4"/>
<dbReference type="InterPro" id="IPR018946">
    <property type="entry name" value="PhoD-like_MPP"/>
</dbReference>
<comment type="caution">
    <text evidence="4">The sequence shown here is derived from an EMBL/GenBank/DDBJ whole genome shotgun (WGS) entry which is preliminary data.</text>
</comment>
<dbReference type="Pfam" id="PF25077">
    <property type="entry name" value="DUF7800"/>
    <property type="match status" value="1"/>
</dbReference>
<dbReference type="GO" id="GO:0004035">
    <property type="term" value="F:alkaline phosphatase activity"/>
    <property type="evidence" value="ECO:0007669"/>
    <property type="project" value="UniProtKB-EC"/>
</dbReference>
<dbReference type="PANTHER" id="PTHR37031:SF2">
    <property type="entry name" value="PHOD-LIKE PHOSPHATASE METALLOPHOSPHATASE DOMAIN-CONTAINING PROTEIN"/>
    <property type="match status" value="1"/>
</dbReference>
<dbReference type="Gene3D" id="3.60.21.70">
    <property type="entry name" value="PhoD-like phosphatase"/>
    <property type="match status" value="1"/>
</dbReference>
<evidence type="ECO:0000313" key="4">
    <source>
        <dbReference type="EMBL" id="MDS1268787.1"/>
    </source>
</evidence>
<evidence type="ECO:0000259" key="3">
    <source>
        <dbReference type="Pfam" id="PF25077"/>
    </source>
</evidence>
<gene>
    <name evidence="4" type="ORF">RIF23_00595</name>
</gene>
<sequence>MSVELRLGPMLRHVTESSATVWVETDTPGTVTVIAGHGHTERRASTETFTVHGHHFALCDLDGLPSGHALPYRVLLDDTQVWPQPGAVHPPSLIRTLDPDAPVRIAFGSCHRAAPHTTETDTVLGVDMLRSYAARLARERSVDGAPSTPVYGEPSVLLLLGDQVYADEVTEGMQAFLQQRRAAATPERRQADPPADEVVFFDEYAELYRQAWSDPDLRWLLSTVPTLMLFDDHDVRDDWNTSGSWRQNIAEQPWWRSRITSGLGAYWVYQHLGNLSAKDRDADPVLSSVHRTEGDAAAVVDEFAWRAHELPGSYQWSYRFDIANSRVLMLDTRCGRIVDNDAHRTMQDPDTEAWLAAQLTGDVDHLILASSLPFLLPTGVHYLEAWNEAVCAGRWGAGLRGTGERLRQAFDLEHWPAFHASFQWMSDAVLDLASGQRGPAPASVLFLGGDVHFSYLATAYPRQTVGGVAPIVQLVCSPTRNRLPTKLRWATWLAARRITGWCTALMARLAGVGAPALRWRIEDGPHYENTVATLVLRGRSAEVYWEHPALPGTTGAPATSARPGSEVRELTHHTLTD</sequence>
<reference evidence="5" key="1">
    <citation type="submission" date="2023-07" db="EMBL/GenBank/DDBJ databases">
        <title>Novel species in the genus Lipingzhangella isolated from Sambhar Salt Lake.</title>
        <authorList>
            <person name="Jiya N."/>
            <person name="Kajale S."/>
            <person name="Sharma A."/>
        </authorList>
    </citation>
    <scope>NUCLEOTIDE SEQUENCE [LARGE SCALE GENOMIC DNA]</scope>
    <source>
        <strain evidence="5">LS1_29</strain>
    </source>
</reference>
<dbReference type="EMBL" id="JAVLVT010000001">
    <property type="protein sequence ID" value="MDS1268787.1"/>
    <property type="molecule type" value="Genomic_DNA"/>
</dbReference>
<dbReference type="RefSeq" id="WP_310910298.1">
    <property type="nucleotide sequence ID" value="NZ_JAVLVT010000001.1"/>
</dbReference>
<protein>
    <submittedName>
        <fullName evidence="4">Alkaline phosphatase D family protein</fullName>
        <ecNumber evidence="4">3.1.3.1</ecNumber>
    </submittedName>
</protein>
<name>A0ABU2H1B8_9ACTN</name>